<gene>
    <name evidence="3" type="ORF">ACFOY2_02755</name>
</gene>
<evidence type="ECO:0000256" key="1">
    <source>
        <dbReference type="SAM" id="MobiDB-lite"/>
    </source>
</evidence>
<evidence type="ECO:0000313" key="3">
    <source>
        <dbReference type="EMBL" id="MFC4006125.1"/>
    </source>
</evidence>
<dbReference type="InterPro" id="IPR013830">
    <property type="entry name" value="SGNH_hydro"/>
</dbReference>
<dbReference type="InterPro" id="IPR036514">
    <property type="entry name" value="SGNH_hydro_sf"/>
</dbReference>
<organism evidence="3 4">
    <name type="scientific">Nonomuraea purpurea</name>
    <dbReference type="NCBI Taxonomy" id="1849276"/>
    <lineage>
        <taxon>Bacteria</taxon>
        <taxon>Bacillati</taxon>
        <taxon>Actinomycetota</taxon>
        <taxon>Actinomycetes</taxon>
        <taxon>Streptosporangiales</taxon>
        <taxon>Streptosporangiaceae</taxon>
        <taxon>Nonomuraea</taxon>
    </lineage>
</organism>
<dbReference type="EMBL" id="JBHSBI010000001">
    <property type="protein sequence ID" value="MFC4006125.1"/>
    <property type="molecule type" value="Genomic_DNA"/>
</dbReference>
<dbReference type="Gene3D" id="3.40.50.1110">
    <property type="entry name" value="SGNH hydrolase"/>
    <property type="match status" value="1"/>
</dbReference>
<protein>
    <submittedName>
        <fullName evidence="3">GDSL-type esterase/lipase family protein</fullName>
    </submittedName>
</protein>
<comment type="caution">
    <text evidence="3">The sequence shown here is derived from an EMBL/GenBank/DDBJ whole genome shotgun (WGS) entry which is preliminary data.</text>
</comment>
<dbReference type="Proteomes" id="UP001595851">
    <property type="component" value="Unassembled WGS sequence"/>
</dbReference>
<dbReference type="PANTHER" id="PTHR43784:SF2">
    <property type="entry name" value="GDSL-LIKE LIPASE_ACYLHYDROLASE, PUTATIVE (AFU_ORTHOLOGUE AFUA_2G00820)-RELATED"/>
    <property type="match status" value="1"/>
</dbReference>
<accession>A0ABV8FWJ3</accession>
<proteinExistence type="predicted"/>
<reference evidence="4" key="1">
    <citation type="journal article" date="2019" name="Int. J. Syst. Evol. Microbiol.">
        <title>The Global Catalogue of Microorganisms (GCM) 10K type strain sequencing project: providing services to taxonomists for standard genome sequencing and annotation.</title>
        <authorList>
            <consortium name="The Broad Institute Genomics Platform"/>
            <consortium name="The Broad Institute Genome Sequencing Center for Infectious Disease"/>
            <person name="Wu L."/>
            <person name="Ma J."/>
        </authorList>
    </citation>
    <scope>NUCLEOTIDE SEQUENCE [LARGE SCALE GENOMIC DNA]</scope>
    <source>
        <strain evidence="4">TBRC 1276</strain>
    </source>
</reference>
<dbReference type="RefSeq" id="WP_379526284.1">
    <property type="nucleotide sequence ID" value="NZ_JBHSBI010000001.1"/>
</dbReference>
<dbReference type="SUPFAM" id="SSF52266">
    <property type="entry name" value="SGNH hydrolase"/>
    <property type="match status" value="1"/>
</dbReference>
<dbReference type="PANTHER" id="PTHR43784">
    <property type="entry name" value="GDSL-LIKE LIPASE/ACYLHYDROLASE, PUTATIVE (AFU_ORTHOLOGUE AFUA_2G00820)-RELATED"/>
    <property type="match status" value="1"/>
</dbReference>
<feature type="domain" description="SGNH hydrolase-type esterase" evidence="2">
    <location>
        <begin position="240"/>
        <end position="419"/>
    </location>
</feature>
<keyword evidence="4" id="KW-1185">Reference proteome</keyword>
<name>A0ABV8FWJ3_9ACTN</name>
<evidence type="ECO:0000259" key="2">
    <source>
        <dbReference type="Pfam" id="PF13472"/>
    </source>
</evidence>
<dbReference type="InterPro" id="IPR053140">
    <property type="entry name" value="GDSL_Rv0518-like"/>
</dbReference>
<evidence type="ECO:0000313" key="4">
    <source>
        <dbReference type="Proteomes" id="UP001595851"/>
    </source>
</evidence>
<dbReference type="Pfam" id="PF13472">
    <property type="entry name" value="Lipase_GDSL_2"/>
    <property type="match status" value="1"/>
</dbReference>
<feature type="region of interest" description="Disordered" evidence="1">
    <location>
        <begin position="126"/>
        <end position="149"/>
    </location>
</feature>
<sequence length="441" mass="45349">MTGRTVTTWSAAAERLGGGGLRGLTVRNVVRTSVGGTDLRIRLTNAFGRGPVTFGHVYVGVPDAGASLEPGSNRMVTFGGSPRVRLAPGATALSDPLPYPVGPRRRLAISLYLDGECDVITGRNRATAPAWPSEPPSITAPAWPSEPPSITAPAWPSEPPLTTAPICPPEPPSTAIYPPERPSAATAYLPEPPSAPAYRSSPGDHAADAGASAFVQEVAVWHWLDAVTVTVSGRVSSVAVLGDSITTGVGSETGHGWPDILADRAFLRSWPLAVANEGVSGGRVLVAGTGRSAEERLTAEVLTKPGIDAVILLAGVNDLGAGAPADALVAAYRRIVERAHAAGVNVIGCTLPPFGGAEYHTPDGERAREAVNAFVRDGGAFDGVADFDAALRDPAAPVLLLPTYDCGDHLHPSAAGHRAMAAAVRLPLSVQRAGNPVAGPR</sequence>